<accession>U2ZS50</accession>
<dbReference type="Proteomes" id="UP000016568">
    <property type="component" value="Unassembled WGS sequence"/>
</dbReference>
<dbReference type="SUPFAM" id="SSF53807">
    <property type="entry name" value="Helical backbone' metal receptor"/>
    <property type="match status" value="1"/>
</dbReference>
<evidence type="ECO:0000313" key="3">
    <source>
        <dbReference type="Proteomes" id="UP000016568"/>
    </source>
</evidence>
<dbReference type="EMBL" id="BASZ01000002">
    <property type="protein sequence ID" value="GAD48199.1"/>
    <property type="molecule type" value="Genomic_DNA"/>
</dbReference>
<evidence type="ECO:0000259" key="1">
    <source>
        <dbReference type="PROSITE" id="PS50983"/>
    </source>
</evidence>
<evidence type="ECO:0000313" key="2">
    <source>
        <dbReference type="EMBL" id="GAD48199.1"/>
    </source>
</evidence>
<keyword evidence="3" id="KW-1185">Reference proteome</keyword>
<dbReference type="PROSITE" id="PS51257">
    <property type="entry name" value="PROKAR_LIPOPROTEIN"/>
    <property type="match status" value="1"/>
</dbReference>
<dbReference type="eggNOG" id="COG0614">
    <property type="taxonomic scope" value="Bacteria"/>
</dbReference>
<feature type="domain" description="Fe/B12 periplasmic-binding" evidence="1">
    <location>
        <begin position="32"/>
        <end position="280"/>
    </location>
</feature>
<reference evidence="2 3" key="1">
    <citation type="submission" date="2013-09" db="EMBL/GenBank/DDBJ databases">
        <title>Whole genome shotgun sequence of Novosphingobium tardaugens NBRC 16725.</title>
        <authorList>
            <person name="Isaki S."/>
            <person name="Hosoyama A."/>
            <person name="Tsuchikane K."/>
            <person name="Katsumata H."/>
            <person name="Ando Y."/>
            <person name="Yamazaki S."/>
            <person name="Fujita N."/>
        </authorList>
    </citation>
    <scope>NUCLEOTIDE SEQUENCE [LARGE SCALE GENOMIC DNA]</scope>
    <source>
        <strain evidence="2 3">NBRC 16725</strain>
    </source>
</reference>
<sequence length="280" mass="29764">MKTGVHLALASFALAGCTPLADVPGDSVHRPTIVSVNPCTDAVLGEIADPAQILAISHYSHDPRSSSMPVAAARRFRSTGGTVEEILALKPDIVIAGAFLPYNTKAALEQFGIRVVGFDIAHNVPESLDQIRQIGLVTGNAARGRDLAAKIATAVAQAAPPPGERPVTTILWQSGGIVPGDNTLVNDLLQRTGFDSLSSRRGLRQADYLPLEAVLHDPPTLILTAGTPGDGEDRMLAHPALQALVHTRRERFDPSMLYCGGPTIVRAVQRLADIRRGFRS</sequence>
<protein>
    <submittedName>
        <fullName evidence="2">Putative ABC transporter substrate-binding protein</fullName>
    </submittedName>
</protein>
<dbReference type="PANTHER" id="PTHR30535">
    <property type="entry name" value="VITAMIN B12-BINDING PROTEIN"/>
    <property type="match status" value="1"/>
</dbReference>
<dbReference type="Gene3D" id="3.40.50.1980">
    <property type="entry name" value="Nitrogenase molybdenum iron protein domain"/>
    <property type="match status" value="2"/>
</dbReference>
<comment type="caution">
    <text evidence="2">The sequence shown here is derived from an EMBL/GenBank/DDBJ whole genome shotgun (WGS) entry which is preliminary data.</text>
</comment>
<dbReference type="GO" id="GO:0071281">
    <property type="term" value="P:cellular response to iron ion"/>
    <property type="evidence" value="ECO:0007669"/>
    <property type="project" value="TreeGrafter"/>
</dbReference>
<dbReference type="InterPro" id="IPR050902">
    <property type="entry name" value="ABC_Transporter_SBP"/>
</dbReference>
<dbReference type="RefSeq" id="WP_021689106.1">
    <property type="nucleotide sequence ID" value="NZ_BASZ01000002.1"/>
</dbReference>
<dbReference type="Pfam" id="PF01497">
    <property type="entry name" value="Peripla_BP_2"/>
    <property type="match status" value="1"/>
</dbReference>
<dbReference type="PANTHER" id="PTHR30535:SF34">
    <property type="entry name" value="MOLYBDATE-BINDING PROTEIN MOLA"/>
    <property type="match status" value="1"/>
</dbReference>
<proteinExistence type="predicted"/>
<dbReference type="InterPro" id="IPR002491">
    <property type="entry name" value="ABC_transptr_periplasmic_BD"/>
</dbReference>
<gene>
    <name evidence="2" type="ORF">NT2_02_02810</name>
</gene>
<name>U2ZS50_9SPHN</name>
<dbReference type="AlphaFoldDB" id="U2ZS50"/>
<dbReference type="PROSITE" id="PS50983">
    <property type="entry name" value="FE_B12_PBP"/>
    <property type="match status" value="1"/>
</dbReference>
<organism evidence="2 3">
    <name type="scientific">Caenibius tardaugens NBRC 16725</name>
    <dbReference type="NCBI Taxonomy" id="1219035"/>
    <lineage>
        <taxon>Bacteria</taxon>
        <taxon>Pseudomonadati</taxon>
        <taxon>Pseudomonadota</taxon>
        <taxon>Alphaproteobacteria</taxon>
        <taxon>Sphingomonadales</taxon>
        <taxon>Erythrobacteraceae</taxon>
        <taxon>Caenibius</taxon>
    </lineage>
</organism>